<proteinExistence type="predicted"/>
<organism evidence="2 3">
    <name type="scientific">Arachidicoccus soli</name>
    <dbReference type="NCBI Taxonomy" id="2341117"/>
    <lineage>
        <taxon>Bacteria</taxon>
        <taxon>Pseudomonadati</taxon>
        <taxon>Bacteroidota</taxon>
        <taxon>Chitinophagia</taxon>
        <taxon>Chitinophagales</taxon>
        <taxon>Chitinophagaceae</taxon>
        <taxon>Arachidicoccus</taxon>
    </lineage>
</organism>
<accession>A0A386HSM9</accession>
<sequence>MQKVTDKVFDNKFRQAFDEMEVAPPTDLFAKIEKEIHQKKSKRLFFYIAAASAAAIFAIGFVWEMQSTRLDIIPKVTMNLPQKINKGKLGVSRNNIMHETTLTPKTNEINRIKKVEKEVLEKVYNKPETKHYNENIAVIKNQKPERLEDKNLVLQQEIQSNKKINEQEALVHTKIVELPTATEKANKQTGLGVIEVLPIANDNKALALSEAGNDINPQSRKHKFIAGLFRNLKQKVTDMTSEVVSSNNNSTTIDLGFVAITKYKN</sequence>
<protein>
    <submittedName>
        <fullName evidence="2">Uncharacterized protein</fullName>
    </submittedName>
</protein>
<feature type="transmembrane region" description="Helical" evidence="1">
    <location>
        <begin position="44"/>
        <end position="63"/>
    </location>
</feature>
<dbReference type="KEGG" id="ark:D6B99_15070"/>
<evidence type="ECO:0000256" key="1">
    <source>
        <dbReference type="SAM" id="Phobius"/>
    </source>
</evidence>
<reference evidence="2 3" key="1">
    <citation type="submission" date="2018-09" db="EMBL/GenBank/DDBJ databases">
        <title>Arachidicoccus sp. nov., a bacterium isolated from soil.</title>
        <authorList>
            <person name="Weon H.-Y."/>
            <person name="Kwon S.-W."/>
            <person name="Lee S.A."/>
        </authorList>
    </citation>
    <scope>NUCLEOTIDE SEQUENCE [LARGE SCALE GENOMIC DNA]</scope>
    <source>
        <strain evidence="2 3">KIS59-12</strain>
    </source>
</reference>
<dbReference type="OrthoDB" id="790344at2"/>
<dbReference type="EMBL" id="CP032489">
    <property type="protein sequence ID" value="AYD48813.1"/>
    <property type="molecule type" value="Genomic_DNA"/>
</dbReference>
<keyword evidence="1" id="KW-0812">Transmembrane</keyword>
<dbReference type="AlphaFoldDB" id="A0A386HSM9"/>
<gene>
    <name evidence="2" type="ORF">D6B99_15070</name>
</gene>
<evidence type="ECO:0000313" key="3">
    <source>
        <dbReference type="Proteomes" id="UP000266118"/>
    </source>
</evidence>
<keyword evidence="1" id="KW-1133">Transmembrane helix</keyword>
<evidence type="ECO:0000313" key="2">
    <source>
        <dbReference type="EMBL" id="AYD48813.1"/>
    </source>
</evidence>
<keyword evidence="1" id="KW-0472">Membrane</keyword>
<name>A0A386HSM9_9BACT</name>
<dbReference type="Proteomes" id="UP000266118">
    <property type="component" value="Chromosome"/>
</dbReference>
<keyword evidence="3" id="KW-1185">Reference proteome</keyword>